<dbReference type="AlphaFoldDB" id="A0A7I7RRZ4"/>
<keyword evidence="3" id="KW-1185">Reference proteome</keyword>
<dbReference type="KEGG" id="marz:MARA_08020"/>
<dbReference type="Proteomes" id="UP000467428">
    <property type="component" value="Chromosome"/>
</dbReference>
<proteinExistence type="predicted"/>
<organism evidence="2 3">
    <name type="scientific">Mycolicibacterium arabiense</name>
    <dbReference type="NCBI Taxonomy" id="1286181"/>
    <lineage>
        <taxon>Bacteria</taxon>
        <taxon>Bacillati</taxon>
        <taxon>Actinomycetota</taxon>
        <taxon>Actinomycetes</taxon>
        <taxon>Mycobacteriales</taxon>
        <taxon>Mycobacteriaceae</taxon>
        <taxon>Mycolicibacterium</taxon>
    </lineage>
</organism>
<sequence>MESLDGESQWEVVTAKPVNRGDAGDGASEDVVARGSEDECRRVFADTVAVAAAEDYQYVVLRSGGQDVDSWPPLTGWTC</sequence>
<dbReference type="EMBL" id="AP022593">
    <property type="protein sequence ID" value="BBY47334.1"/>
    <property type="molecule type" value="Genomic_DNA"/>
</dbReference>
<gene>
    <name evidence="2" type="ORF">MARA_08020</name>
</gene>
<geneLocation type="plasmid" evidence="3">
    <name>pjcm18538 dna</name>
</geneLocation>
<feature type="region of interest" description="Disordered" evidence="1">
    <location>
        <begin position="1"/>
        <end position="35"/>
    </location>
</feature>
<evidence type="ECO:0000313" key="2">
    <source>
        <dbReference type="EMBL" id="BBY47334.1"/>
    </source>
</evidence>
<reference evidence="2 3" key="1">
    <citation type="journal article" date="2019" name="Emerg. Microbes Infect.">
        <title>Comprehensive subspecies identification of 175 nontuberculous mycobacteria species based on 7547 genomic profiles.</title>
        <authorList>
            <person name="Matsumoto Y."/>
            <person name="Kinjo T."/>
            <person name="Motooka D."/>
            <person name="Nabeya D."/>
            <person name="Jung N."/>
            <person name="Uechi K."/>
            <person name="Horii T."/>
            <person name="Iida T."/>
            <person name="Fujita J."/>
            <person name="Nakamura S."/>
        </authorList>
    </citation>
    <scope>NUCLEOTIDE SEQUENCE [LARGE SCALE GENOMIC DNA]</scope>
    <source>
        <strain evidence="2 3">JCM 18538</strain>
    </source>
</reference>
<name>A0A7I7RRZ4_9MYCO</name>
<protein>
    <submittedName>
        <fullName evidence="2">Uncharacterized protein</fullName>
    </submittedName>
</protein>
<evidence type="ECO:0000256" key="1">
    <source>
        <dbReference type="SAM" id="MobiDB-lite"/>
    </source>
</evidence>
<dbReference type="RefSeq" id="WP_163917282.1">
    <property type="nucleotide sequence ID" value="NZ_AP022593.1"/>
</dbReference>
<evidence type="ECO:0000313" key="3">
    <source>
        <dbReference type="Proteomes" id="UP000467428"/>
    </source>
</evidence>
<accession>A0A7I7RRZ4</accession>